<protein>
    <recommendedName>
        <fullName evidence="3">histidine kinase</fullName>
        <ecNumber evidence="3">2.7.13.3</ecNumber>
    </recommendedName>
</protein>
<keyword evidence="13" id="KW-1185">Reference proteome</keyword>
<dbReference type="Gene3D" id="3.30.450.20">
    <property type="entry name" value="PAS domain"/>
    <property type="match status" value="2"/>
</dbReference>
<dbReference type="PANTHER" id="PTHR34220">
    <property type="entry name" value="SENSOR HISTIDINE KINASE YPDA"/>
    <property type="match status" value="1"/>
</dbReference>
<keyword evidence="7 12" id="KW-0418">Kinase</keyword>
<dbReference type="InterPro" id="IPR010559">
    <property type="entry name" value="Sig_transdc_His_kin_internal"/>
</dbReference>
<evidence type="ECO:0000259" key="11">
    <source>
        <dbReference type="PROSITE" id="PS50885"/>
    </source>
</evidence>
<dbReference type="InterPro" id="IPR003660">
    <property type="entry name" value="HAMP_dom"/>
</dbReference>
<comment type="catalytic activity">
    <reaction evidence="1">
        <text>ATP + protein L-histidine = ADP + protein N-phospho-L-histidine.</text>
        <dbReference type="EC" id="2.7.13.3"/>
    </reaction>
</comment>
<dbReference type="AlphaFoldDB" id="A0A368Y9A9"/>
<evidence type="ECO:0000256" key="4">
    <source>
        <dbReference type="ARBA" id="ARBA00022475"/>
    </source>
</evidence>
<dbReference type="EC" id="2.7.13.3" evidence="3"/>
<evidence type="ECO:0000256" key="9">
    <source>
        <dbReference type="ARBA" id="ARBA00023136"/>
    </source>
</evidence>
<evidence type="ECO:0000256" key="7">
    <source>
        <dbReference type="ARBA" id="ARBA00022777"/>
    </source>
</evidence>
<keyword evidence="10" id="KW-0812">Transmembrane</keyword>
<dbReference type="GO" id="GO:0000155">
    <property type="term" value="F:phosphorelay sensor kinase activity"/>
    <property type="evidence" value="ECO:0007669"/>
    <property type="project" value="InterPro"/>
</dbReference>
<keyword evidence="5" id="KW-0597">Phosphoprotein</keyword>
<dbReference type="SUPFAM" id="SSF55874">
    <property type="entry name" value="ATPase domain of HSP90 chaperone/DNA topoisomerase II/histidine kinase"/>
    <property type="match status" value="1"/>
</dbReference>
<dbReference type="Gene3D" id="6.10.340.10">
    <property type="match status" value="1"/>
</dbReference>
<dbReference type="InterPro" id="IPR003594">
    <property type="entry name" value="HATPase_dom"/>
</dbReference>
<proteinExistence type="predicted"/>
<sequence>MRFIRHCQRMYHQLKIRHKLLGIYLIVTAIPILLVGAYLNFGTRDIVLNNSLSEAEQSVDKLEIRLQTIFNRVTSISDQIYINQNLHRLLTDEYTTPLEVYNAYNDYPVFDDYLQYYDEVEEVRFFMTKNMITDSHFVHADVDIRNQEWYQEAVGKRGKISWVYMQDHWTNDNFLALTRAVYSDNNTLLGVLAIYVSKEMLSSVIEGEPFEAFITLDNEVIVYHQDNHFIGKPPTFLNKWEKGTSNKALFDTAFEGEDVKVNVHSFKPEKSLNNEIQVSAIIPIDEVVRESNVIFTRGFFVVVGALGVSLLLLVIFIRGFHQRINRLRKAMFQVAQGDFAITNRMEGKDEISEVYDELATTSQSIQTLIDEVYIHNIKEEKWRRQQKEMDFKMLSSQINPHFLYNTLEMVRMKALINHDKEVAKIVKMLSKMMRSALERTDKPVPITEEVELVRNYLDIQRLRFGDKFDFSININKNLENYQLFPLLIQPIVENSIIHGIERKEDTSFIEIDIYEKNNYLLIDVKDNGIGISKERLKVVRHRLFDQDYKSDGNRIGLHNVHQRIQLFYGESYGLSIDSVLHEGTVVQLRLPIQPKSRFH</sequence>
<dbReference type="OrthoDB" id="9776552at2"/>
<dbReference type="Gene3D" id="3.30.565.10">
    <property type="entry name" value="Histidine kinase-like ATPase, C-terminal domain"/>
    <property type="match status" value="1"/>
</dbReference>
<feature type="transmembrane region" description="Helical" evidence="10">
    <location>
        <begin position="299"/>
        <end position="320"/>
    </location>
</feature>
<dbReference type="SMART" id="SM00387">
    <property type="entry name" value="HATPase_c"/>
    <property type="match status" value="1"/>
</dbReference>
<evidence type="ECO:0000256" key="1">
    <source>
        <dbReference type="ARBA" id="ARBA00000085"/>
    </source>
</evidence>
<evidence type="ECO:0000256" key="6">
    <source>
        <dbReference type="ARBA" id="ARBA00022679"/>
    </source>
</evidence>
<dbReference type="Pfam" id="PF06580">
    <property type="entry name" value="His_kinase"/>
    <property type="match status" value="1"/>
</dbReference>
<evidence type="ECO:0000313" key="12">
    <source>
        <dbReference type="EMBL" id="RCW74774.1"/>
    </source>
</evidence>
<name>A0A368Y9A9_9BACI</name>
<dbReference type="EMBL" id="QPJJ01000003">
    <property type="protein sequence ID" value="RCW74774.1"/>
    <property type="molecule type" value="Genomic_DNA"/>
</dbReference>
<keyword evidence="9 10" id="KW-0472">Membrane</keyword>
<dbReference type="InterPro" id="IPR036890">
    <property type="entry name" value="HATPase_C_sf"/>
</dbReference>
<reference evidence="12 13" key="1">
    <citation type="submission" date="2018-07" db="EMBL/GenBank/DDBJ databases">
        <title>Genomic Encyclopedia of Type Strains, Phase IV (KMG-IV): sequencing the most valuable type-strain genomes for metagenomic binning, comparative biology and taxonomic classification.</title>
        <authorList>
            <person name="Goeker M."/>
        </authorList>
    </citation>
    <scope>NUCLEOTIDE SEQUENCE [LARGE SCALE GENOMIC DNA]</scope>
    <source>
        <strain evidence="12 13">DSM 27696</strain>
    </source>
</reference>
<keyword evidence="4" id="KW-1003">Cell membrane</keyword>
<organism evidence="12 13">
    <name type="scientific">Saliterribacillus persicus</name>
    <dbReference type="NCBI Taxonomy" id="930114"/>
    <lineage>
        <taxon>Bacteria</taxon>
        <taxon>Bacillati</taxon>
        <taxon>Bacillota</taxon>
        <taxon>Bacilli</taxon>
        <taxon>Bacillales</taxon>
        <taxon>Bacillaceae</taxon>
        <taxon>Saliterribacillus</taxon>
    </lineage>
</organism>
<dbReference type="InterPro" id="IPR004358">
    <property type="entry name" value="Sig_transdc_His_kin-like_C"/>
</dbReference>
<dbReference type="GO" id="GO:0005886">
    <property type="term" value="C:plasma membrane"/>
    <property type="evidence" value="ECO:0007669"/>
    <property type="project" value="UniProtKB-SubCell"/>
</dbReference>
<feature type="domain" description="HAMP" evidence="11">
    <location>
        <begin position="318"/>
        <end position="370"/>
    </location>
</feature>
<dbReference type="PANTHER" id="PTHR34220:SF7">
    <property type="entry name" value="SENSOR HISTIDINE KINASE YPDA"/>
    <property type="match status" value="1"/>
</dbReference>
<evidence type="ECO:0000256" key="10">
    <source>
        <dbReference type="SAM" id="Phobius"/>
    </source>
</evidence>
<gene>
    <name evidence="12" type="ORF">DFR57_10370</name>
</gene>
<evidence type="ECO:0000256" key="5">
    <source>
        <dbReference type="ARBA" id="ARBA00022553"/>
    </source>
</evidence>
<dbReference type="PROSITE" id="PS50885">
    <property type="entry name" value="HAMP"/>
    <property type="match status" value="1"/>
</dbReference>
<evidence type="ECO:0000256" key="2">
    <source>
        <dbReference type="ARBA" id="ARBA00004651"/>
    </source>
</evidence>
<dbReference type="Proteomes" id="UP000252585">
    <property type="component" value="Unassembled WGS sequence"/>
</dbReference>
<evidence type="ECO:0000256" key="3">
    <source>
        <dbReference type="ARBA" id="ARBA00012438"/>
    </source>
</evidence>
<dbReference type="Pfam" id="PF02518">
    <property type="entry name" value="HATPase_c"/>
    <property type="match status" value="1"/>
</dbReference>
<keyword evidence="10" id="KW-1133">Transmembrane helix</keyword>
<dbReference type="RefSeq" id="WP_114351891.1">
    <property type="nucleotide sequence ID" value="NZ_QPJJ01000003.1"/>
</dbReference>
<comment type="subcellular location">
    <subcellularLocation>
        <location evidence="2">Cell membrane</location>
        <topology evidence="2">Multi-pass membrane protein</topology>
    </subcellularLocation>
</comment>
<keyword evidence="8" id="KW-0902">Two-component regulatory system</keyword>
<feature type="transmembrane region" description="Helical" evidence="10">
    <location>
        <begin position="21"/>
        <end position="41"/>
    </location>
</feature>
<accession>A0A368Y9A9</accession>
<dbReference type="InterPro" id="IPR050640">
    <property type="entry name" value="Bact_2-comp_sensor_kinase"/>
</dbReference>
<comment type="caution">
    <text evidence="12">The sequence shown here is derived from an EMBL/GenBank/DDBJ whole genome shotgun (WGS) entry which is preliminary data.</text>
</comment>
<evidence type="ECO:0000313" key="13">
    <source>
        <dbReference type="Proteomes" id="UP000252585"/>
    </source>
</evidence>
<keyword evidence="6" id="KW-0808">Transferase</keyword>
<dbReference type="PRINTS" id="PR00344">
    <property type="entry name" value="BCTRLSENSOR"/>
</dbReference>
<evidence type="ECO:0000256" key="8">
    <source>
        <dbReference type="ARBA" id="ARBA00023012"/>
    </source>
</evidence>